<feature type="compositionally biased region" description="Polar residues" evidence="5">
    <location>
        <begin position="703"/>
        <end position="724"/>
    </location>
</feature>
<feature type="region of interest" description="Disordered" evidence="5">
    <location>
        <begin position="703"/>
        <end position="928"/>
    </location>
</feature>
<dbReference type="InterPro" id="IPR013083">
    <property type="entry name" value="Znf_RING/FYVE/PHD"/>
</dbReference>
<proteinExistence type="predicted"/>
<keyword evidence="3" id="KW-0862">Zinc</keyword>
<dbReference type="PANTHER" id="PTHR45969:SF69">
    <property type="entry name" value="FINGER DOMAIN PROTEIN, PUTATIVE (AFU_ORTHOLOGUE AFUA_3G12190)-RELATED"/>
    <property type="match status" value="1"/>
</dbReference>
<dbReference type="SMART" id="SM00184">
    <property type="entry name" value="RING"/>
    <property type="match status" value="1"/>
</dbReference>
<evidence type="ECO:0000256" key="4">
    <source>
        <dbReference type="PROSITE-ProRule" id="PRU00175"/>
    </source>
</evidence>
<feature type="compositionally biased region" description="Polar residues" evidence="5">
    <location>
        <begin position="501"/>
        <end position="525"/>
    </location>
</feature>
<evidence type="ECO:0000259" key="6">
    <source>
        <dbReference type="PROSITE" id="PS50089"/>
    </source>
</evidence>
<feature type="compositionally biased region" description="Acidic residues" evidence="5">
    <location>
        <begin position="531"/>
        <end position="544"/>
    </location>
</feature>
<feature type="compositionally biased region" description="Basic and acidic residues" evidence="5">
    <location>
        <begin position="806"/>
        <end position="836"/>
    </location>
</feature>
<dbReference type="GO" id="GO:0016567">
    <property type="term" value="P:protein ubiquitination"/>
    <property type="evidence" value="ECO:0007669"/>
    <property type="project" value="TreeGrafter"/>
</dbReference>
<dbReference type="WBParaSite" id="Gr19_v10_g9365.t1">
    <property type="protein sequence ID" value="Gr19_v10_g9365.t1"/>
    <property type="gene ID" value="Gr19_v10_g9365"/>
</dbReference>
<sequence>MVLFGDRPRAHFLAGFTWRRLRADWARTLSAAGPRVFLRTLWGTVTLLHSDWLVVLPMNVQRHHHTRTDTPGAFFYIDERHSGSNVLWGAKREKRKMNSTGGIPIGTAGADDLEMNIVLATTHTASFVVEISCPDGACRHGSFELKKDLEAEQNFSLELGHLVPAEKRIVEIKIEIKSITTLGARLRSYEWNIATFDSTKFYVFYLGEFKPNNSEDIRLFLRGILTKSVLPELEEHYMYRMTLRKWTTITSSSSRKPIAQIFVSNQKRLEWSSNGFVLKLNSDGVDYIRKQSRPSMLLEIRKMELDECSVCLELLDKNGDLPRRLNNCKHFFHNECISQWSQTQNAGSNTCPICRGKLVVRSTAGSIFGGRSFWAYVFNRWWRNGAGAAALPMISPAGTNATTGTALPSPAASNRPRRRHRRQQNATHIFQKPRSKRLFTFKILEPVLQNGHGGPRFTYDLWLSQPKTSKMGSEHIHNQTMKVVDTRQKVNALFKDRDIVSTDSQESVNQQTEPAAVASTNDTIGSSSSSDSDDDEESDNDTQPDEQVQVAASESFDESGTAQGAAAAAHNASPSRPSAAAEGEEMNSQRDCMSDRELDAMYKYMQNGDVIVLHGLSPTKRAMIIKFVNDVVKPAEKQMHYDDNDETDEQILLKYLKSGDLKAFKRLKGSSLKKQIEQMMLELGPEDLRDKIAEAIAISRSMVENYSPNQQRKKTSTNNTSGISINEPPQRRSSYGYGASDSNRARGKNKINTETDQEESTDYVTNENRRNLGRTTQKGGPLGECSNNYADQQNSEYDEAPIESYEEWKRKKEQRERQTPIRRNENEHLGLHEQNKKNLSRRTPTKLDKHSDSETQKQSDKDNNNDDHLTETNFARPPQMERQFRKNPKKIAKSGEANESSPSNSEFGDFLRQQNSDQLAERRKRNQVDIMQRNMGNNEMEPYMTTKVPNQCHRRPMIQVMMSILFRSEGLQTDQNRREATKAEKVTILIRIDECAELKMKRWKNTFFLDKIQHFVCFLKHFVTVISSLHFVTTKFKL</sequence>
<evidence type="ECO:0000313" key="7">
    <source>
        <dbReference type="Proteomes" id="UP000887572"/>
    </source>
</evidence>
<keyword evidence="2 4" id="KW-0863">Zinc-finger</keyword>
<feature type="region of interest" description="Disordered" evidence="5">
    <location>
        <begin position="400"/>
        <end position="426"/>
    </location>
</feature>
<dbReference type="AlphaFoldDB" id="A0A914IF87"/>
<evidence type="ECO:0000256" key="1">
    <source>
        <dbReference type="ARBA" id="ARBA00022723"/>
    </source>
</evidence>
<feature type="compositionally biased region" description="Polar residues" evidence="5">
    <location>
        <begin position="785"/>
        <end position="795"/>
    </location>
</feature>
<evidence type="ECO:0000256" key="3">
    <source>
        <dbReference type="ARBA" id="ARBA00022833"/>
    </source>
</evidence>
<feature type="region of interest" description="Disordered" evidence="5">
    <location>
        <begin position="501"/>
        <end position="591"/>
    </location>
</feature>
<dbReference type="SUPFAM" id="SSF57850">
    <property type="entry name" value="RING/U-box"/>
    <property type="match status" value="1"/>
</dbReference>
<reference evidence="8" key="1">
    <citation type="submission" date="2022-11" db="UniProtKB">
        <authorList>
            <consortium name="WormBaseParasite"/>
        </authorList>
    </citation>
    <scope>IDENTIFICATION</scope>
</reference>
<keyword evidence="1" id="KW-0479">Metal-binding</keyword>
<keyword evidence="7" id="KW-1185">Reference proteome</keyword>
<feature type="compositionally biased region" description="Basic and acidic residues" evidence="5">
    <location>
        <begin position="845"/>
        <end position="870"/>
    </location>
</feature>
<feature type="domain" description="RING-type" evidence="6">
    <location>
        <begin position="308"/>
        <end position="355"/>
    </location>
</feature>
<organism evidence="7 8">
    <name type="scientific">Globodera rostochiensis</name>
    <name type="common">Golden nematode worm</name>
    <name type="synonym">Heterodera rostochiensis</name>
    <dbReference type="NCBI Taxonomy" id="31243"/>
    <lineage>
        <taxon>Eukaryota</taxon>
        <taxon>Metazoa</taxon>
        <taxon>Ecdysozoa</taxon>
        <taxon>Nematoda</taxon>
        <taxon>Chromadorea</taxon>
        <taxon>Rhabditida</taxon>
        <taxon>Tylenchina</taxon>
        <taxon>Tylenchomorpha</taxon>
        <taxon>Tylenchoidea</taxon>
        <taxon>Heteroderidae</taxon>
        <taxon>Heteroderinae</taxon>
        <taxon>Globodera</taxon>
    </lineage>
</organism>
<name>A0A914IF87_GLORO</name>
<dbReference type="PROSITE" id="PS50089">
    <property type="entry name" value="ZF_RING_2"/>
    <property type="match status" value="1"/>
</dbReference>
<dbReference type="GO" id="GO:0008270">
    <property type="term" value="F:zinc ion binding"/>
    <property type="evidence" value="ECO:0007669"/>
    <property type="project" value="UniProtKB-KW"/>
</dbReference>
<dbReference type="InterPro" id="IPR001841">
    <property type="entry name" value="Znf_RING"/>
</dbReference>
<evidence type="ECO:0000256" key="5">
    <source>
        <dbReference type="SAM" id="MobiDB-lite"/>
    </source>
</evidence>
<feature type="compositionally biased region" description="Low complexity" evidence="5">
    <location>
        <begin position="558"/>
        <end position="581"/>
    </location>
</feature>
<dbReference type="PANTHER" id="PTHR45969">
    <property type="entry name" value="RING ZINC FINGER PROTEIN-RELATED"/>
    <property type="match status" value="1"/>
</dbReference>
<dbReference type="Pfam" id="PF13639">
    <property type="entry name" value="zf-RING_2"/>
    <property type="match status" value="1"/>
</dbReference>
<protein>
    <submittedName>
        <fullName evidence="8">RING-type domain-containing protein</fullName>
    </submittedName>
</protein>
<evidence type="ECO:0000256" key="2">
    <source>
        <dbReference type="ARBA" id="ARBA00022771"/>
    </source>
</evidence>
<feature type="compositionally biased region" description="Acidic residues" evidence="5">
    <location>
        <begin position="796"/>
        <end position="805"/>
    </location>
</feature>
<dbReference type="Proteomes" id="UP000887572">
    <property type="component" value="Unplaced"/>
</dbReference>
<feature type="compositionally biased region" description="Polar residues" evidence="5">
    <location>
        <begin position="897"/>
        <end position="918"/>
    </location>
</feature>
<dbReference type="GO" id="GO:0061630">
    <property type="term" value="F:ubiquitin protein ligase activity"/>
    <property type="evidence" value="ECO:0007669"/>
    <property type="project" value="TreeGrafter"/>
</dbReference>
<dbReference type="Gene3D" id="3.30.40.10">
    <property type="entry name" value="Zinc/RING finger domain, C3HC4 (zinc finger)"/>
    <property type="match status" value="1"/>
</dbReference>
<accession>A0A914IF87</accession>
<evidence type="ECO:0000313" key="8">
    <source>
        <dbReference type="WBParaSite" id="Gr19_v10_g9365.t1"/>
    </source>
</evidence>